<protein>
    <submittedName>
        <fullName evidence="1">Uncharacterized protein</fullName>
    </submittedName>
</protein>
<keyword evidence="2" id="KW-1185">Reference proteome</keyword>
<dbReference type="AlphaFoldDB" id="A0AAV4FGH4"/>
<proteinExistence type="predicted"/>
<name>A0AAV4FGH4_9GAST</name>
<dbReference type="EMBL" id="BMAT01007789">
    <property type="protein sequence ID" value="GFR71465.1"/>
    <property type="molecule type" value="Genomic_DNA"/>
</dbReference>
<comment type="caution">
    <text evidence="1">The sequence shown here is derived from an EMBL/GenBank/DDBJ whole genome shotgun (WGS) entry which is preliminary data.</text>
</comment>
<evidence type="ECO:0000313" key="1">
    <source>
        <dbReference type="EMBL" id="GFR71465.1"/>
    </source>
</evidence>
<reference evidence="1 2" key="1">
    <citation type="journal article" date="2021" name="Elife">
        <title>Chloroplast acquisition without the gene transfer in kleptoplastic sea slugs, Plakobranchus ocellatus.</title>
        <authorList>
            <person name="Maeda T."/>
            <person name="Takahashi S."/>
            <person name="Yoshida T."/>
            <person name="Shimamura S."/>
            <person name="Takaki Y."/>
            <person name="Nagai Y."/>
            <person name="Toyoda A."/>
            <person name="Suzuki Y."/>
            <person name="Arimoto A."/>
            <person name="Ishii H."/>
            <person name="Satoh N."/>
            <person name="Nishiyama T."/>
            <person name="Hasebe M."/>
            <person name="Maruyama T."/>
            <person name="Minagawa J."/>
            <person name="Obokata J."/>
            <person name="Shigenobu S."/>
        </authorList>
    </citation>
    <scope>NUCLEOTIDE SEQUENCE [LARGE SCALE GENOMIC DNA]</scope>
</reference>
<dbReference type="Proteomes" id="UP000762676">
    <property type="component" value="Unassembled WGS sequence"/>
</dbReference>
<evidence type="ECO:0000313" key="2">
    <source>
        <dbReference type="Proteomes" id="UP000762676"/>
    </source>
</evidence>
<sequence>MGWRLQDTRQEERTQITYNKSVEAFLARTGAGFYLGCGFPVRSPLGSVNLGVVCCEGKRAGGDGSTKIAGKMRTFVTQVKLKSMPGKVDKHGMDRVSTLALCSGSGIAISV</sequence>
<organism evidence="1 2">
    <name type="scientific">Elysia marginata</name>
    <dbReference type="NCBI Taxonomy" id="1093978"/>
    <lineage>
        <taxon>Eukaryota</taxon>
        <taxon>Metazoa</taxon>
        <taxon>Spiralia</taxon>
        <taxon>Lophotrochozoa</taxon>
        <taxon>Mollusca</taxon>
        <taxon>Gastropoda</taxon>
        <taxon>Heterobranchia</taxon>
        <taxon>Euthyneura</taxon>
        <taxon>Panpulmonata</taxon>
        <taxon>Sacoglossa</taxon>
        <taxon>Placobranchoidea</taxon>
        <taxon>Plakobranchidae</taxon>
        <taxon>Elysia</taxon>
    </lineage>
</organism>
<accession>A0AAV4FGH4</accession>
<gene>
    <name evidence="1" type="ORF">ElyMa_003814300</name>
</gene>